<evidence type="ECO:0000313" key="2">
    <source>
        <dbReference type="Proteomes" id="UP001060112"/>
    </source>
</evidence>
<sequence>MLRIHNIKVKLGEQRYAKIISQSLNVREKEIQNVALVKQSIDARRQNVHLICSFDFTVKDEEAF</sequence>
<evidence type="ECO:0000313" key="1">
    <source>
        <dbReference type="EMBL" id="UTY38908.1"/>
    </source>
</evidence>
<accession>A0ABY5I4D0</accession>
<name>A0ABY5I4D0_9FIRM</name>
<protein>
    <submittedName>
        <fullName evidence="1">Uncharacterized protein</fullName>
    </submittedName>
</protein>
<dbReference type="Gene3D" id="3.30.70.2700">
    <property type="match status" value="1"/>
</dbReference>
<gene>
    <name evidence="1" type="ORF">NMU03_15155</name>
</gene>
<dbReference type="EMBL" id="CP101620">
    <property type="protein sequence ID" value="UTY38908.1"/>
    <property type="molecule type" value="Genomic_DNA"/>
</dbReference>
<proteinExistence type="predicted"/>
<organism evidence="1 2">
    <name type="scientific">Allocoprobacillus halotolerans</name>
    <dbReference type="NCBI Taxonomy" id="2944914"/>
    <lineage>
        <taxon>Bacteria</taxon>
        <taxon>Bacillati</taxon>
        <taxon>Bacillota</taxon>
        <taxon>Erysipelotrichia</taxon>
        <taxon>Erysipelotrichales</taxon>
        <taxon>Erysipelotrichaceae</taxon>
        <taxon>Allocoprobacillus</taxon>
    </lineage>
</organism>
<reference evidence="1" key="1">
    <citation type="submission" date="2022-07" db="EMBL/GenBank/DDBJ databases">
        <title>Faecal culturing of patients with breast cancer.</title>
        <authorList>
            <person name="Teng N.M.Y."/>
            <person name="Kiu R."/>
            <person name="Evans R."/>
            <person name="Baker D.J."/>
            <person name="Zenner C."/>
            <person name="Robinson S.D."/>
            <person name="Hall L.J."/>
        </authorList>
    </citation>
    <scope>NUCLEOTIDE SEQUENCE</scope>
    <source>
        <strain evidence="1">LH1062</strain>
    </source>
</reference>
<keyword evidence="2" id="KW-1185">Reference proteome</keyword>
<dbReference type="RefSeq" id="WP_290139623.1">
    <property type="nucleotide sequence ID" value="NZ_CP101620.1"/>
</dbReference>
<dbReference type="Proteomes" id="UP001060112">
    <property type="component" value="Chromosome"/>
</dbReference>